<keyword evidence="1" id="KW-1133">Transmembrane helix</keyword>
<gene>
    <name evidence="2" type="ORF">FEM55_14590</name>
</gene>
<dbReference type="OrthoDB" id="979852at2"/>
<protein>
    <submittedName>
        <fullName evidence="2">Uncharacterized protein</fullName>
    </submittedName>
</protein>
<name>A0A5R9KB08_9BACT</name>
<accession>A0A5R9KB08</accession>
<dbReference type="EMBL" id="VCEI01000025">
    <property type="protein sequence ID" value="TLU91986.1"/>
    <property type="molecule type" value="Genomic_DNA"/>
</dbReference>
<evidence type="ECO:0000313" key="3">
    <source>
        <dbReference type="Proteomes" id="UP000309788"/>
    </source>
</evidence>
<dbReference type="RefSeq" id="WP_138282095.1">
    <property type="nucleotide sequence ID" value="NZ_BMGE01000003.1"/>
</dbReference>
<reference evidence="2 3" key="1">
    <citation type="submission" date="2019-05" db="EMBL/GenBank/DDBJ databases">
        <authorList>
            <person name="Qu J.-H."/>
        </authorList>
    </citation>
    <scope>NUCLEOTIDE SEQUENCE [LARGE SCALE GENOMIC DNA]</scope>
    <source>
        <strain evidence="2 3">Z12</strain>
    </source>
</reference>
<keyword evidence="3" id="KW-1185">Reference proteome</keyword>
<keyword evidence="1" id="KW-0812">Transmembrane</keyword>
<sequence length="218" mass="24181">MANINISPKIPVSPENIKIAQYFIIGLVLWLIISGQLRKYRQANQYQQAGNDANTSLAIQVRQACNPSGIKLLVELDGTWESDLMLVADQISNVDAVNAAYVNLYNENMYERLEKELSSTKFQEWLKRAKAAPTATAAAGTNKEVKLEAIKDTVILSDTDSTKVARTVKAGEKIGTRLKTYSITNKQGVKNTYYLVSWTSFLFLTNQGLVLAADTKEV</sequence>
<evidence type="ECO:0000313" key="2">
    <source>
        <dbReference type="EMBL" id="TLU91986.1"/>
    </source>
</evidence>
<proteinExistence type="predicted"/>
<keyword evidence="1" id="KW-0472">Membrane</keyword>
<dbReference type="Proteomes" id="UP000309788">
    <property type="component" value="Unassembled WGS sequence"/>
</dbReference>
<feature type="transmembrane region" description="Helical" evidence="1">
    <location>
        <begin position="19"/>
        <end position="37"/>
    </location>
</feature>
<evidence type="ECO:0000256" key="1">
    <source>
        <dbReference type="SAM" id="Phobius"/>
    </source>
</evidence>
<comment type="caution">
    <text evidence="2">The sequence shown here is derived from an EMBL/GenBank/DDBJ whole genome shotgun (WGS) entry which is preliminary data.</text>
</comment>
<dbReference type="AlphaFoldDB" id="A0A5R9KB08"/>
<organism evidence="2 3">
    <name type="scientific">Dyadobacter sediminis</name>
    <dbReference type="NCBI Taxonomy" id="1493691"/>
    <lineage>
        <taxon>Bacteria</taxon>
        <taxon>Pseudomonadati</taxon>
        <taxon>Bacteroidota</taxon>
        <taxon>Cytophagia</taxon>
        <taxon>Cytophagales</taxon>
        <taxon>Spirosomataceae</taxon>
        <taxon>Dyadobacter</taxon>
    </lineage>
</organism>